<evidence type="ECO:0000313" key="1">
    <source>
        <dbReference type="EMBL" id="CAJ37756.1"/>
    </source>
</evidence>
<keyword evidence="2" id="KW-1185">Reference proteome</keyword>
<dbReference type="EMBL" id="AM114193">
    <property type="protein sequence ID" value="CAJ37756.1"/>
    <property type="molecule type" value="Genomic_DNA"/>
</dbReference>
<dbReference type="RefSeq" id="WP_012034830.1">
    <property type="nucleotide sequence ID" value="NC_009464.1"/>
</dbReference>
<dbReference type="GeneID" id="43501198"/>
<organism evidence="1 2">
    <name type="scientific">Methanocella arvoryzae (strain DSM 22066 / NBRC 105507 / MRE50)</name>
    <dbReference type="NCBI Taxonomy" id="351160"/>
    <lineage>
        <taxon>Archaea</taxon>
        <taxon>Methanobacteriati</taxon>
        <taxon>Methanobacteriota</taxon>
        <taxon>Stenosarchaea group</taxon>
        <taxon>Methanomicrobia</taxon>
        <taxon>Methanocellales</taxon>
        <taxon>Methanocellaceae</taxon>
        <taxon>Methanocella</taxon>
    </lineage>
</organism>
<protein>
    <submittedName>
        <fullName evidence="1">Uncharacterized protein</fullName>
    </submittedName>
</protein>
<sequence>MMKKLFVLALVTLAALVFAGPAMAQYGMGAGLAAAGGAGPAGGVSYGAPQDCVATVSCNIPATQMVPYMTTTCDMQTVNYPVTVPKQTTVTVPRTVVVPEQVPVTTYETACAQAQVPVQVPAVAYQPVTTMIPQTKTFCLGNAPAGAGIGAACPSGPAAAGGSGVGLGAAAAGQSPGMMGAGAGAAGAPATAPVR</sequence>
<accession>Q0W1I7</accession>
<proteinExistence type="predicted"/>
<gene>
    <name evidence="1" type="ORF">RCIX2715</name>
</gene>
<evidence type="ECO:0000313" key="2">
    <source>
        <dbReference type="Proteomes" id="UP000000663"/>
    </source>
</evidence>
<name>Q0W1I7_METAR</name>
<reference evidence="1 2" key="1">
    <citation type="journal article" date="2006" name="Science">
        <title>Genome of rice cluster I archaea -- the key methane producers in the rice rhizosphere.</title>
        <authorList>
            <person name="Erkel C."/>
            <person name="Kube M."/>
            <person name="Reinhardt R."/>
            <person name="Liesack W."/>
        </authorList>
    </citation>
    <scope>NUCLEOTIDE SEQUENCE [LARGE SCALE GENOMIC DNA]</scope>
    <source>
        <strain evidence="2">DSM 22066 / NBRC 105507 / MRE50</strain>
    </source>
</reference>
<dbReference type="eggNOG" id="arCOG11111">
    <property type="taxonomic scope" value="Archaea"/>
</dbReference>
<dbReference type="KEGG" id="rci:RCIX2715"/>
<dbReference type="AlphaFoldDB" id="Q0W1I7"/>
<dbReference type="Proteomes" id="UP000000663">
    <property type="component" value="Chromosome"/>
</dbReference>